<evidence type="ECO:0000313" key="2">
    <source>
        <dbReference type="Proteomes" id="UP000230167"/>
    </source>
</evidence>
<dbReference type="AlphaFoldDB" id="A0A2J0UCL0"/>
<comment type="caution">
    <text evidence="1">The sequence shown here is derived from an EMBL/GenBank/DDBJ whole genome shotgun (WGS) entry which is preliminary data.</text>
</comment>
<accession>A0A2J0UCL0</accession>
<organism evidence="1 2">
    <name type="scientific">Stenotrophomonas maltophilia</name>
    <name type="common">Pseudomonas maltophilia</name>
    <name type="synonym">Xanthomonas maltophilia</name>
    <dbReference type="NCBI Taxonomy" id="40324"/>
    <lineage>
        <taxon>Bacteria</taxon>
        <taxon>Pseudomonadati</taxon>
        <taxon>Pseudomonadota</taxon>
        <taxon>Gammaproteobacteria</taxon>
        <taxon>Lysobacterales</taxon>
        <taxon>Lysobacteraceae</taxon>
        <taxon>Stenotrophomonas</taxon>
        <taxon>Stenotrophomonas maltophilia group</taxon>
    </lineage>
</organism>
<reference evidence="1 2" key="1">
    <citation type="journal article" date="2017" name="Front. Microbiol.">
        <title>Double-Face Meets the Bacterial World: The Opportunistic Pathogen Stenotrophomonas maltophilia.</title>
        <authorList>
            <person name="Lira F."/>
            <person name="Berg G."/>
            <person name="Martinez J.L."/>
        </authorList>
    </citation>
    <scope>NUCLEOTIDE SEQUENCE [LARGE SCALE GENOMIC DNA]</scope>
    <source>
        <strain evidence="1 2">EA1</strain>
    </source>
</reference>
<protein>
    <submittedName>
        <fullName evidence="1">Uncharacterized protein</fullName>
    </submittedName>
</protein>
<proteinExistence type="predicted"/>
<evidence type="ECO:0000313" key="1">
    <source>
        <dbReference type="EMBL" id="PJL31179.1"/>
    </source>
</evidence>
<dbReference type="RefSeq" id="WP_100439962.1">
    <property type="nucleotide sequence ID" value="NZ_CBCPIZ010000012.1"/>
</dbReference>
<dbReference type="Proteomes" id="UP000230167">
    <property type="component" value="Unassembled WGS sequence"/>
</dbReference>
<dbReference type="OrthoDB" id="9983312at2"/>
<dbReference type="EMBL" id="NEQV01000002">
    <property type="protein sequence ID" value="PJL31179.1"/>
    <property type="molecule type" value="Genomic_DNA"/>
</dbReference>
<sequence length="85" mass="9210">MAASEVTVEAAYGGIPVQDNAPTYKICAGIDTLHALGDASLYVSFVRSFFKTCMENDSVPSFDDLAVLDHLLEQSQALRRASRVD</sequence>
<gene>
    <name evidence="1" type="ORF">B9Y64_06205</name>
</gene>
<name>A0A2J0UCL0_STEMA</name>